<evidence type="ECO:0008006" key="5">
    <source>
        <dbReference type="Google" id="ProtNLM"/>
    </source>
</evidence>
<evidence type="ECO:0000256" key="2">
    <source>
        <dbReference type="ARBA" id="ARBA00022737"/>
    </source>
</evidence>
<evidence type="ECO:0000313" key="4">
    <source>
        <dbReference type="Proteomes" id="UP000187203"/>
    </source>
</evidence>
<accession>A0A1R3J199</accession>
<dbReference type="Gene3D" id="1.25.40.10">
    <property type="entry name" value="Tetratricopeptide repeat domain"/>
    <property type="match status" value="1"/>
</dbReference>
<gene>
    <name evidence="3" type="ORF">COLO4_20171</name>
</gene>
<dbReference type="InterPro" id="IPR011990">
    <property type="entry name" value="TPR-like_helical_dom_sf"/>
</dbReference>
<evidence type="ECO:0000313" key="3">
    <source>
        <dbReference type="EMBL" id="OMO88608.1"/>
    </source>
</evidence>
<proteinExistence type="inferred from homology"/>
<protein>
    <recommendedName>
        <fullName evidence="5">Pentatricopeptide repeat-containing protein</fullName>
    </recommendedName>
</protein>
<dbReference type="NCBIfam" id="TIGR00756">
    <property type="entry name" value="PPR"/>
    <property type="match status" value="2"/>
</dbReference>
<name>A0A1R3J199_9ROSI</name>
<dbReference type="OrthoDB" id="968403at2759"/>
<dbReference type="Pfam" id="PF13041">
    <property type="entry name" value="PPR_2"/>
    <property type="match status" value="1"/>
</dbReference>
<dbReference type="STRING" id="93759.A0A1R3J199"/>
<evidence type="ECO:0000256" key="1">
    <source>
        <dbReference type="ARBA" id="ARBA00007626"/>
    </source>
</evidence>
<sequence length="90" mass="10309">MARKMIISSSFAPFPGQWKEATSMFNRMMDEGVQPDPVTFNCMIDALCNESRTEEAIEGKTKDEASRYIEEMVQKGMIPDSIARKLLKWN</sequence>
<keyword evidence="4" id="KW-1185">Reference proteome</keyword>
<comment type="caution">
    <text evidence="3">The sequence shown here is derived from an EMBL/GenBank/DDBJ whole genome shotgun (WGS) entry which is preliminary data.</text>
</comment>
<organism evidence="3 4">
    <name type="scientific">Corchorus olitorius</name>
    <dbReference type="NCBI Taxonomy" id="93759"/>
    <lineage>
        <taxon>Eukaryota</taxon>
        <taxon>Viridiplantae</taxon>
        <taxon>Streptophyta</taxon>
        <taxon>Embryophyta</taxon>
        <taxon>Tracheophyta</taxon>
        <taxon>Spermatophyta</taxon>
        <taxon>Magnoliopsida</taxon>
        <taxon>eudicotyledons</taxon>
        <taxon>Gunneridae</taxon>
        <taxon>Pentapetalae</taxon>
        <taxon>rosids</taxon>
        <taxon>malvids</taxon>
        <taxon>Malvales</taxon>
        <taxon>Malvaceae</taxon>
        <taxon>Grewioideae</taxon>
        <taxon>Apeibeae</taxon>
        <taxon>Corchorus</taxon>
    </lineage>
</organism>
<comment type="similarity">
    <text evidence="1">Belongs to the PPR family. P subfamily.</text>
</comment>
<dbReference type="PANTHER" id="PTHR47941">
    <property type="entry name" value="PENTATRICOPEPTIDE REPEAT-CONTAINING PROTEIN 3, MITOCHONDRIAL"/>
    <property type="match status" value="1"/>
</dbReference>
<keyword evidence="2" id="KW-0677">Repeat</keyword>
<dbReference type="EMBL" id="AWUE01017042">
    <property type="protein sequence ID" value="OMO88608.1"/>
    <property type="molecule type" value="Genomic_DNA"/>
</dbReference>
<dbReference type="AlphaFoldDB" id="A0A1R3J199"/>
<reference evidence="4" key="1">
    <citation type="submission" date="2013-09" db="EMBL/GenBank/DDBJ databases">
        <title>Corchorus olitorius genome sequencing.</title>
        <authorList>
            <person name="Alam M."/>
            <person name="Haque M.S."/>
            <person name="Islam M.S."/>
            <person name="Emdad E.M."/>
            <person name="Islam M.M."/>
            <person name="Ahmed B."/>
            <person name="Halim A."/>
            <person name="Hossen Q.M.M."/>
            <person name="Hossain M.Z."/>
            <person name="Ahmed R."/>
            <person name="Khan M.M."/>
            <person name="Islam R."/>
            <person name="Rashid M.M."/>
            <person name="Khan S.A."/>
            <person name="Rahman M.S."/>
            <person name="Alam M."/>
            <person name="Yahiya A.S."/>
            <person name="Khan M.S."/>
            <person name="Azam M.S."/>
            <person name="Haque T."/>
            <person name="Lashkar M.Z.H."/>
            <person name="Akhand A.I."/>
            <person name="Morshed G."/>
            <person name="Roy S."/>
            <person name="Uddin K.S."/>
            <person name="Rabeya T."/>
            <person name="Hossain A.S."/>
            <person name="Chowdhury A."/>
            <person name="Snigdha A.R."/>
            <person name="Mortoza M.S."/>
            <person name="Matin S.A."/>
            <person name="Hoque S.M.E."/>
            <person name="Islam M.K."/>
            <person name="Roy D.K."/>
            <person name="Haider R."/>
            <person name="Moosa M.M."/>
            <person name="Elias S.M."/>
            <person name="Hasan A.M."/>
            <person name="Jahan S."/>
            <person name="Shafiuddin M."/>
            <person name="Mahmood N."/>
            <person name="Shommy N.S."/>
        </authorList>
    </citation>
    <scope>NUCLEOTIDE SEQUENCE [LARGE SCALE GENOMIC DNA]</scope>
    <source>
        <strain evidence="4">cv. O-4</strain>
    </source>
</reference>
<dbReference type="Proteomes" id="UP000187203">
    <property type="component" value="Unassembled WGS sequence"/>
</dbReference>
<dbReference type="InterPro" id="IPR002885">
    <property type="entry name" value="PPR_rpt"/>
</dbReference>